<protein>
    <recommendedName>
        <fullName evidence="4 6">dTDP-4-dehydrorhamnose reductase</fullName>
        <ecNumber evidence="3 6">1.1.1.133</ecNumber>
    </recommendedName>
</protein>
<dbReference type="GO" id="GO:0019305">
    <property type="term" value="P:dTDP-rhamnose biosynthetic process"/>
    <property type="evidence" value="ECO:0007669"/>
    <property type="project" value="TreeGrafter"/>
</dbReference>
<comment type="catalytic activity">
    <reaction evidence="5">
        <text>dTDP-beta-L-rhamnose + NADP(+) = dTDP-4-dehydro-beta-L-rhamnose + NADPH + H(+)</text>
        <dbReference type="Rhea" id="RHEA:21796"/>
        <dbReference type="ChEBI" id="CHEBI:15378"/>
        <dbReference type="ChEBI" id="CHEBI:57510"/>
        <dbReference type="ChEBI" id="CHEBI:57783"/>
        <dbReference type="ChEBI" id="CHEBI:58349"/>
        <dbReference type="ChEBI" id="CHEBI:62830"/>
        <dbReference type="EC" id="1.1.1.133"/>
    </reaction>
</comment>
<reference evidence="8 9" key="1">
    <citation type="submission" date="2018-02" db="EMBL/GenBank/DDBJ databases">
        <title>Subsurface microbial communities from deep shales in Ohio and West Virginia, USA.</title>
        <authorList>
            <person name="Wrighton K."/>
        </authorList>
    </citation>
    <scope>NUCLEOTIDE SEQUENCE [LARGE SCALE GENOMIC DNA]</scope>
    <source>
        <strain evidence="8 9">MARC-MIP3H16</strain>
    </source>
</reference>
<comment type="function">
    <text evidence="6">Catalyzes the reduction of dTDP-6-deoxy-L-lyxo-4-hexulose to yield dTDP-L-rhamnose.</text>
</comment>
<comment type="similarity">
    <text evidence="2 6">Belongs to the dTDP-4-dehydrorhamnose reductase family.</text>
</comment>
<gene>
    <name evidence="8" type="ORF">B0F89_1338</name>
</gene>
<dbReference type="Gene3D" id="3.40.50.720">
    <property type="entry name" value="NAD(P)-binding Rossmann-like Domain"/>
    <property type="match status" value="1"/>
</dbReference>
<dbReference type="Proteomes" id="UP000239861">
    <property type="component" value="Unassembled WGS sequence"/>
</dbReference>
<organism evidence="8 9">
    <name type="scientific">Malaciobacter marinus</name>
    <dbReference type="NCBI Taxonomy" id="505249"/>
    <lineage>
        <taxon>Bacteria</taxon>
        <taxon>Pseudomonadati</taxon>
        <taxon>Campylobacterota</taxon>
        <taxon>Epsilonproteobacteria</taxon>
        <taxon>Campylobacterales</taxon>
        <taxon>Arcobacteraceae</taxon>
        <taxon>Malaciobacter</taxon>
    </lineage>
</organism>
<keyword evidence="6" id="KW-0560">Oxidoreductase</keyword>
<accession>A0AB36ZWR1</accession>
<dbReference type="EC" id="1.1.1.133" evidence="3 6"/>
<feature type="domain" description="RmlD-like substrate binding" evidence="7">
    <location>
        <begin position="5"/>
        <end position="286"/>
    </location>
</feature>
<evidence type="ECO:0000256" key="4">
    <source>
        <dbReference type="ARBA" id="ARBA00017099"/>
    </source>
</evidence>
<dbReference type="AlphaFoldDB" id="A0AB36ZWR1"/>
<dbReference type="Pfam" id="PF04321">
    <property type="entry name" value="RmlD_sub_bind"/>
    <property type="match status" value="1"/>
</dbReference>
<evidence type="ECO:0000256" key="1">
    <source>
        <dbReference type="ARBA" id="ARBA00004781"/>
    </source>
</evidence>
<sequence>MEKERILILGVTGMLGHTLFKEMNKNENFEVFGTTRNKNSLKDYFTLEELSRIRDGVDADNFETVIRAIASVQPTIIINCIGIIKQLPISRDPLTAITVNAQLPHRLSLVTRTAKARLIHISTDCVFDGKKGNYTEKDLSNAEDLYGKTKYLGEVHYPHCITLRTSIIGHELKTNFSLVDWFMSQENEINGFTKAIYSGFPTIEMVNIISNYVIPNKDLSGLYHVSSDAISKYDLLNIMKKIYQKDIKINAFDDFVLDRSMNSDRFKYATGYKSPSWEKLVENMYQHVISDDCYKNKFFRK</sequence>
<proteinExistence type="inferred from homology"/>
<dbReference type="PANTHER" id="PTHR10491:SF4">
    <property type="entry name" value="METHIONINE ADENOSYLTRANSFERASE 2 SUBUNIT BETA"/>
    <property type="match status" value="1"/>
</dbReference>
<evidence type="ECO:0000313" key="8">
    <source>
        <dbReference type="EMBL" id="PPK59168.1"/>
    </source>
</evidence>
<keyword evidence="6" id="KW-0521">NADP</keyword>
<dbReference type="InterPro" id="IPR029903">
    <property type="entry name" value="RmlD-like-bd"/>
</dbReference>
<dbReference type="GO" id="GO:0005829">
    <property type="term" value="C:cytosol"/>
    <property type="evidence" value="ECO:0007669"/>
    <property type="project" value="TreeGrafter"/>
</dbReference>
<name>A0AB36ZWR1_9BACT</name>
<dbReference type="GO" id="GO:0008831">
    <property type="term" value="F:dTDP-4-dehydrorhamnose reductase activity"/>
    <property type="evidence" value="ECO:0007669"/>
    <property type="project" value="UniProtKB-EC"/>
</dbReference>
<evidence type="ECO:0000313" key="9">
    <source>
        <dbReference type="Proteomes" id="UP000239861"/>
    </source>
</evidence>
<dbReference type="RefSeq" id="WP_104412694.1">
    <property type="nucleotide sequence ID" value="NZ_PTIW01000033.1"/>
</dbReference>
<dbReference type="CDD" id="cd05254">
    <property type="entry name" value="dTDP_HR_like_SDR_e"/>
    <property type="match status" value="1"/>
</dbReference>
<evidence type="ECO:0000259" key="7">
    <source>
        <dbReference type="Pfam" id="PF04321"/>
    </source>
</evidence>
<evidence type="ECO:0000256" key="2">
    <source>
        <dbReference type="ARBA" id="ARBA00010944"/>
    </source>
</evidence>
<comment type="caution">
    <text evidence="8">The sequence shown here is derived from an EMBL/GenBank/DDBJ whole genome shotgun (WGS) entry which is preliminary data.</text>
</comment>
<evidence type="ECO:0000256" key="3">
    <source>
        <dbReference type="ARBA" id="ARBA00012929"/>
    </source>
</evidence>
<dbReference type="InterPro" id="IPR005913">
    <property type="entry name" value="dTDP_dehydrorham_reduct"/>
</dbReference>
<comment type="pathway">
    <text evidence="1 6">Carbohydrate biosynthesis; dTDP-L-rhamnose biosynthesis.</text>
</comment>
<evidence type="ECO:0000256" key="6">
    <source>
        <dbReference type="RuleBase" id="RU364082"/>
    </source>
</evidence>
<dbReference type="SUPFAM" id="SSF51735">
    <property type="entry name" value="NAD(P)-binding Rossmann-fold domains"/>
    <property type="match status" value="1"/>
</dbReference>
<dbReference type="InterPro" id="IPR036291">
    <property type="entry name" value="NAD(P)-bd_dom_sf"/>
</dbReference>
<evidence type="ECO:0000256" key="5">
    <source>
        <dbReference type="ARBA" id="ARBA00048200"/>
    </source>
</evidence>
<dbReference type="EMBL" id="PTIW01000033">
    <property type="protein sequence ID" value="PPK59168.1"/>
    <property type="molecule type" value="Genomic_DNA"/>
</dbReference>
<dbReference type="PANTHER" id="PTHR10491">
    <property type="entry name" value="DTDP-4-DEHYDRORHAMNOSE REDUCTASE"/>
    <property type="match status" value="1"/>
</dbReference>